<name>A0A371WY19_9HYPH</name>
<evidence type="ECO:0000313" key="1">
    <source>
        <dbReference type="EMBL" id="RFC61826.1"/>
    </source>
</evidence>
<sequence length="118" mass="13379">MGREWLFLARSKGHDMLRQYHPQRSRTELIGGFPRSVGTIPIGSIFHIGRERGLGRAGKCIVRAWHPRVVPTELARGLWVDRPCARFGHLATVEHLASGRQFQLADHHIRRALGADDE</sequence>
<dbReference type="Proteomes" id="UP000264310">
    <property type="component" value="Unassembled WGS sequence"/>
</dbReference>
<dbReference type="AlphaFoldDB" id="A0A371WY19"/>
<reference evidence="1 2" key="1">
    <citation type="submission" date="2018-08" db="EMBL/GenBank/DDBJ databases">
        <title>Fulvimarina sp. 85, whole genome shotgun sequence.</title>
        <authorList>
            <person name="Tuo L."/>
        </authorList>
    </citation>
    <scope>NUCLEOTIDE SEQUENCE [LARGE SCALE GENOMIC DNA]</scope>
    <source>
        <strain evidence="1 2">85</strain>
    </source>
</reference>
<comment type="caution">
    <text evidence="1">The sequence shown here is derived from an EMBL/GenBank/DDBJ whole genome shotgun (WGS) entry which is preliminary data.</text>
</comment>
<evidence type="ECO:0000313" key="2">
    <source>
        <dbReference type="Proteomes" id="UP000264310"/>
    </source>
</evidence>
<protein>
    <submittedName>
        <fullName evidence="1">Uncharacterized protein</fullName>
    </submittedName>
</protein>
<gene>
    <name evidence="1" type="ORF">DYI37_19255</name>
</gene>
<accession>A0A371WY19</accession>
<dbReference type="EMBL" id="QURL01000014">
    <property type="protein sequence ID" value="RFC61826.1"/>
    <property type="molecule type" value="Genomic_DNA"/>
</dbReference>
<proteinExistence type="predicted"/>
<organism evidence="1 2">
    <name type="scientific">Fulvimarina endophytica</name>
    <dbReference type="NCBI Taxonomy" id="2293836"/>
    <lineage>
        <taxon>Bacteria</taxon>
        <taxon>Pseudomonadati</taxon>
        <taxon>Pseudomonadota</taxon>
        <taxon>Alphaproteobacteria</taxon>
        <taxon>Hyphomicrobiales</taxon>
        <taxon>Aurantimonadaceae</taxon>
        <taxon>Fulvimarina</taxon>
    </lineage>
</organism>
<keyword evidence="2" id="KW-1185">Reference proteome</keyword>